<proteinExistence type="predicted"/>
<keyword evidence="1" id="KW-0472">Membrane</keyword>
<evidence type="ECO:0000256" key="1">
    <source>
        <dbReference type="SAM" id="Phobius"/>
    </source>
</evidence>
<keyword evidence="1" id="KW-0812">Transmembrane</keyword>
<keyword evidence="3" id="KW-1185">Reference proteome</keyword>
<accession>A0A6L8KGC3</accession>
<name>A0A6L8KGC3_9BURK</name>
<evidence type="ECO:0000313" key="3">
    <source>
        <dbReference type="Proteomes" id="UP000479335"/>
    </source>
</evidence>
<comment type="caution">
    <text evidence="2">The sequence shown here is derived from an EMBL/GenBank/DDBJ whole genome shotgun (WGS) entry which is preliminary data.</text>
</comment>
<feature type="transmembrane region" description="Helical" evidence="1">
    <location>
        <begin position="40"/>
        <end position="59"/>
    </location>
</feature>
<organism evidence="2 3">
    <name type="scientific">Duganella flavida</name>
    <dbReference type="NCBI Taxonomy" id="2692175"/>
    <lineage>
        <taxon>Bacteria</taxon>
        <taxon>Pseudomonadati</taxon>
        <taxon>Pseudomonadota</taxon>
        <taxon>Betaproteobacteria</taxon>
        <taxon>Burkholderiales</taxon>
        <taxon>Oxalobacteraceae</taxon>
        <taxon>Telluria group</taxon>
        <taxon>Duganella</taxon>
    </lineage>
</organism>
<reference evidence="2 3" key="1">
    <citation type="submission" date="2019-12" db="EMBL/GenBank/DDBJ databases">
        <title>Novel species isolated from a subtropical stream in China.</title>
        <authorList>
            <person name="Lu H."/>
        </authorList>
    </citation>
    <scope>NUCLEOTIDE SEQUENCE [LARGE SCALE GENOMIC DNA]</scope>
    <source>
        <strain evidence="2 3">FT135W</strain>
    </source>
</reference>
<dbReference type="Proteomes" id="UP000479335">
    <property type="component" value="Unassembled WGS sequence"/>
</dbReference>
<keyword evidence="1" id="KW-1133">Transmembrane helix</keyword>
<dbReference type="AlphaFoldDB" id="A0A6L8KGC3"/>
<evidence type="ECO:0000313" key="2">
    <source>
        <dbReference type="EMBL" id="MYM25288.1"/>
    </source>
</evidence>
<protein>
    <submittedName>
        <fullName evidence="2">Uncharacterized protein</fullName>
    </submittedName>
</protein>
<dbReference type="EMBL" id="WWCN01000015">
    <property type="protein sequence ID" value="MYM25288.1"/>
    <property type="molecule type" value="Genomic_DNA"/>
</dbReference>
<sequence length="235" mass="24816">MATAGTRRPSDSKRILAQLEHGVRPAAHPARAAGWTVDGWTISLFALLLLMCCVAWLMHDKTITPKTFRHSYSSSSSSGVARKAAEGAPAVELPAVIVNEAPSPAVEVEELAGAQASWSPTATAQSVRIVSPQLKASTPATRTVVVATPAANPTPAMPVSDTDVALLTALVAHASKPATVTPERPRDVVERQEGDTTTQLLARCKQLGLIEGMLCRSRICSGRWENDAACRAPSH</sequence>
<gene>
    <name evidence="2" type="ORF">GTP46_21900</name>
</gene>